<feature type="compositionally biased region" description="Polar residues" evidence="1">
    <location>
        <begin position="58"/>
        <end position="76"/>
    </location>
</feature>
<feature type="region of interest" description="Disordered" evidence="1">
    <location>
        <begin position="36"/>
        <end position="76"/>
    </location>
</feature>
<proteinExistence type="predicted"/>
<organism evidence="4 5">
    <name type="scientific">Lachnellula suecica</name>
    <dbReference type="NCBI Taxonomy" id="602035"/>
    <lineage>
        <taxon>Eukaryota</taxon>
        <taxon>Fungi</taxon>
        <taxon>Dikarya</taxon>
        <taxon>Ascomycota</taxon>
        <taxon>Pezizomycotina</taxon>
        <taxon>Leotiomycetes</taxon>
        <taxon>Helotiales</taxon>
        <taxon>Lachnaceae</taxon>
        <taxon>Lachnellula</taxon>
    </lineage>
</organism>
<keyword evidence="2" id="KW-0472">Membrane</keyword>
<dbReference type="AlphaFoldDB" id="A0A8T9C510"/>
<feature type="chain" id="PRO_5035817136" evidence="3">
    <location>
        <begin position="19"/>
        <end position="292"/>
    </location>
</feature>
<accession>A0A8T9C510</accession>
<evidence type="ECO:0000256" key="1">
    <source>
        <dbReference type="SAM" id="MobiDB-lite"/>
    </source>
</evidence>
<evidence type="ECO:0000256" key="3">
    <source>
        <dbReference type="SAM" id="SignalP"/>
    </source>
</evidence>
<keyword evidence="5" id="KW-1185">Reference proteome</keyword>
<dbReference type="EMBL" id="QGMK01000612">
    <property type="protein sequence ID" value="TVY80779.1"/>
    <property type="molecule type" value="Genomic_DNA"/>
</dbReference>
<evidence type="ECO:0000313" key="4">
    <source>
        <dbReference type="EMBL" id="TVY80779.1"/>
    </source>
</evidence>
<comment type="caution">
    <text evidence="4">The sequence shown here is derived from an EMBL/GenBank/DDBJ whole genome shotgun (WGS) entry which is preliminary data.</text>
</comment>
<keyword evidence="2" id="KW-1133">Transmembrane helix</keyword>
<feature type="region of interest" description="Disordered" evidence="1">
    <location>
        <begin position="102"/>
        <end position="163"/>
    </location>
</feature>
<dbReference type="Proteomes" id="UP000469558">
    <property type="component" value="Unassembled WGS sequence"/>
</dbReference>
<gene>
    <name evidence="4" type="ORF">LSUE1_G005698</name>
</gene>
<feature type="transmembrane region" description="Helical" evidence="2">
    <location>
        <begin position="200"/>
        <end position="219"/>
    </location>
</feature>
<sequence length="292" mass="32102">MKPTSPLSLLLFLQLTSAAPLRYFHGTSQCPSGSCPDFPSNGHTPATKLSDPHFPSHQLFSSSEEPIDNSPYTPTSNILPSEALAAERPLSSSYLKTLSNPATLPSIQKSPVDRAADALPSKPTSALPTLRLEDAKRYWASQHHSSSRKNGEEVSTSDSPIMPGQQVQCGNMEMQSVGGGYFLRMQEAKAGVVVREYSDVMVVGIVLLFLVIVVCIEAVEKFGDLKSTFTGNRRRKHGEIFLQDDETVAWIVKKPFLLQPAPPARYKIKLDNEKGFETTEGFQYDSDADERV</sequence>
<keyword evidence="2" id="KW-0812">Transmembrane</keyword>
<feature type="signal peptide" evidence="3">
    <location>
        <begin position="1"/>
        <end position="18"/>
    </location>
</feature>
<evidence type="ECO:0000313" key="5">
    <source>
        <dbReference type="Proteomes" id="UP000469558"/>
    </source>
</evidence>
<dbReference type="OrthoDB" id="3562979at2759"/>
<keyword evidence="3" id="KW-0732">Signal</keyword>
<protein>
    <submittedName>
        <fullName evidence="4">Uncharacterized protein</fullName>
    </submittedName>
</protein>
<evidence type="ECO:0000256" key="2">
    <source>
        <dbReference type="SAM" id="Phobius"/>
    </source>
</evidence>
<name>A0A8T9C510_9HELO</name>
<feature type="compositionally biased region" description="Polar residues" evidence="1">
    <location>
        <begin position="153"/>
        <end position="163"/>
    </location>
</feature>
<reference evidence="4 5" key="1">
    <citation type="submission" date="2018-05" db="EMBL/GenBank/DDBJ databases">
        <title>Genome sequencing and assembly of the regulated plant pathogen Lachnellula willkommii and related sister species for the development of diagnostic species identification markers.</title>
        <authorList>
            <person name="Giroux E."/>
            <person name="Bilodeau G."/>
        </authorList>
    </citation>
    <scope>NUCLEOTIDE SEQUENCE [LARGE SCALE GENOMIC DNA]</scope>
    <source>
        <strain evidence="4 5">CBS 268.59</strain>
    </source>
</reference>